<evidence type="ECO:0000313" key="3">
    <source>
        <dbReference type="EMBL" id="PNP56623.1"/>
    </source>
</evidence>
<comment type="caution">
    <text evidence="3">The sequence shown here is derived from an EMBL/GenBank/DDBJ whole genome shotgun (WGS) entry which is preliminary data.</text>
</comment>
<feature type="compositionally biased region" description="Acidic residues" evidence="2">
    <location>
        <begin position="38"/>
        <end position="64"/>
    </location>
</feature>
<dbReference type="SUPFAM" id="SSF48403">
    <property type="entry name" value="Ankyrin repeat"/>
    <property type="match status" value="1"/>
</dbReference>
<dbReference type="Pfam" id="PF00023">
    <property type="entry name" value="Ank"/>
    <property type="match status" value="1"/>
</dbReference>
<feature type="compositionally biased region" description="Low complexity" evidence="2">
    <location>
        <begin position="446"/>
        <end position="456"/>
    </location>
</feature>
<dbReference type="Proteomes" id="UP000236290">
    <property type="component" value="Unassembled WGS sequence"/>
</dbReference>
<feature type="compositionally biased region" description="Basic and acidic residues" evidence="2">
    <location>
        <begin position="364"/>
        <end position="390"/>
    </location>
</feature>
<feature type="region of interest" description="Disordered" evidence="2">
    <location>
        <begin position="1"/>
        <end position="88"/>
    </location>
</feature>
<dbReference type="InterPro" id="IPR002110">
    <property type="entry name" value="Ankyrin_rpt"/>
</dbReference>
<dbReference type="PROSITE" id="PS50088">
    <property type="entry name" value="ANK_REPEAT"/>
    <property type="match status" value="1"/>
</dbReference>
<sequence>MPPEGYDSDPKLHGTADQVCEGPEKIEDSYDSANDPDYSPDEEGESDDSDSYSGGDEEEEEEGDDYKTDGCSAFEPDEERKKQEAEEALQLAKEKESALTKIEEEIRIAALKTKQLNKDEFLSAYGDSLDYIMPESANKKNVLHMLANNKFEDPSQFPDWIIHYIYRNHTNIPENNMRNSLSRLLTDKSQATPSLALARAIRWGNEPFIRTILSLELQTKDPSLKDSLKDNLRERFDTETTSGNSIHWSIEKLKPDLTVQLIEKAAGDECLLAIDRKGYTPLHLAVQYPNCLNRVEVIKALLRYGHKALDLRCGEGLSVYKYYQKTKAAFQGRKQPAALSLKSKKSLGESRENSKRPLQKSVRLKIEREDQREKSSPPRLEDRNGEDRDNSQVANPEEVALRNLGGGGEPVQPLQRKGTALKEASKELKTHQASKVPTKPKKGGTKKNANGKKVATLAKSSKDEKKEKEIEDDIEDEIKLQYLRSTFKQPKSDVKSINGFLYAEGNGSFVVPFDPFITTSFHKTWIRGSTP</sequence>
<gene>
    <name evidence="3" type="ORF">THARTR1_03319</name>
</gene>
<feature type="repeat" description="ANK" evidence="1">
    <location>
        <begin position="277"/>
        <end position="305"/>
    </location>
</feature>
<feature type="compositionally biased region" description="Basic and acidic residues" evidence="2">
    <location>
        <begin position="346"/>
        <end position="355"/>
    </location>
</feature>
<evidence type="ECO:0000256" key="2">
    <source>
        <dbReference type="SAM" id="MobiDB-lite"/>
    </source>
</evidence>
<evidence type="ECO:0000313" key="4">
    <source>
        <dbReference type="Proteomes" id="UP000236290"/>
    </source>
</evidence>
<dbReference type="SMART" id="SM00248">
    <property type="entry name" value="ANK"/>
    <property type="match status" value="1"/>
</dbReference>
<dbReference type="AlphaFoldDB" id="A0A2K0UFR0"/>
<name>A0A2K0UFR0_TRIHA</name>
<proteinExistence type="predicted"/>
<dbReference type="PROSITE" id="PS50297">
    <property type="entry name" value="ANK_REP_REGION"/>
    <property type="match status" value="1"/>
</dbReference>
<protein>
    <submittedName>
        <fullName evidence="3">Uncharacterized protein</fullName>
    </submittedName>
</protein>
<accession>A0A2K0UFR0</accession>
<feature type="region of interest" description="Disordered" evidence="2">
    <location>
        <begin position="333"/>
        <end position="470"/>
    </location>
</feature>
<organism evidence="3 4">
    <name type="scientific">Trichoderma harzianum</name>
    <name type="common">Hypocrea lixii</name>
    <dbReference type="NCBI Taxonomy" id="5544"/>
    <lineage>
        <taxon>Eukaryota</taxon>
        <taxon>Fungi</taxon>
        <taxon>Dikarya</taxon>
        <taxon>Ascomycota</taxon>
        <taxon>Pezizomycotina</taxon>
        <taxon>Sordariomycetes</taxon>
        <taxon>Hypocreomycetidae</taxon>
        <taxon>Hypocreales</taxon>
        <taxon>Hypocreaceae</taxon>
        <taxon>Trichoderma</taxon>
    </lineage>
</organism>
<evidence type="ECO:0000256" key="1">
    <source>
        <dbReference type="PROSITE-ProRule" id="PRU00023"/>
    </source>
</evidence>
<feature type="compositionally biased region" description="Basic and acidic residues" evidence="2">
    <location>
        <begin position="460"/>
        <end position="469"/>
    </location>
</feature>
<keyword evidence="1" id="KW-0040">ANK repeat</keyword>
<dbReference type="InterPro" id="IPR036770">
    <property type="entry name" value="Ankyrin_rpt-contain_sf"/>
</dbReference>
<reference evidence="3 4" key="1">
    <citation type="submission" date="2017-02" db="EMBL/GenBank/DDBJ databases">
        <title>Genomes of Trichoderma spp. with biocontrol activity.</title>
        <authorList>
            <person name="Gardiner D."/>
            <person name="Kazan K."/>
            <person name="Vos C."/>
            <person name="Harvey P."/>
        </authorList>
    </citation>
    <scope>NUCLEOTIDE SEQUENCE [LARGE SCALE GENOMIC DNA]</scope>
    <source>
        <strain evidence="3 4">Tr1</strain>
    </source>
</reference>
<dbReference type="Gene3D" id="1.25.40.20">
    <property type="entry name" value="Ankyrin repeat-containing domain"/>
    <property type="match status" value="1"/>
</dbReference>
<dbReference type="EMBL" id="MTYI01000044">
    <property type="protein sequence ID" value="PNP56623.1"/>
    <property type="molecule type" value="Genomic_DNA"/>
</dbReference>